<accession>A0A6I6K3M0</accession>
<dbReference type="CDD" id="cd03789">
    <property type="entry name" value="GT9_LPS_heptosyltransferase"/>
    <property type="match status" value="1"/>
</dbReference>
<dbReference type="GO" id="GO:0005829">
    <property type="term" value="C:cytosol"/>
    <property type="evidence" value="ECO:0007669"/>
    <property type="project" value="TreeGrafter"/>
</dbReference>
<dbReference type="Proteomes" id="UP000428260">
    <property type="component" value="Chromosome"/>
</dbReference>
<organism evidence="3 4">
    <name type="scientific">Maribellus comscasis</name>
    <dbReference type="NCBI Taxonomy" id="2681766"/>
    <lineage>
        <taxon>Bacteria</taxon>
        <taxon>Pseudomonadati</taxon>
        <taxon>Bacteroidota</taxon>
        <taxon>Bacteroidia</taxon>
        <taxon>Marinilabiliales</taxon>
        <taxon>Prolixibacteraceae</taxon>
        <taxon>Maribellus</taxon>
    </lineage>
</organism>
<keyword evidence="2 3" id="KW-0808">Transferase</keyword>
<proteinExistence type="predicted"/>
<dbReference type="Pfam" id="PF01075">
    <property type="entry name" value="Glyco_transf_9"/>
    <property type="match status" value="1"/>
</dbReference>
<dbReference type="SUPFAM" id="SSF53756">
    <property type="entry name" value="UDP-Glycosyltransferase/glycogen phosphorylase"/>
    <property type="match status" value="1"/>
</dbReference>
<dbReference type="GO" id="GO:0009244">
    <property type="term" value="P:lipopolysaccharide core region biosynthetic process"/>
    <property type="evidence" value="ECO:0007669"/>
    <property type="project" value="TreeGrafter"/>
</dbReference>
<dbReference type="KEGG" id="mcos:GM418_12945"/>
<evidence type="ECO:0000313" key="3">
    <source>
        <dbReference type="EMBL" id="QGY44534.1"/>
    </source>
</evidence>
<keyword evidence="1" id="KW-0328">Glycosyltransferase</keyword>
<dbReference type="EMBL" id="CP046401">
    <property type="protein sequence ID" value="QGY44534.1"/>
    <property type="molecule type" value="Genomic_DNA"/>
</dbReference>
<sequence length="328" mass="37910">MGKIKYLIIRFSSIGDIVLTTPVIRGLKQQVDNAEIHYVTKNKHASIVRSNPFIDKVHVLDENINDLLDELEKEQLDYIIDLHQNFRSNRIKSRLKLPAFSFEKLNFKKFLMIQFKINRLPERHIVDRYLDTVSVFDVQNDEQGLDFFIPEKEQFDKNKLPKFFQKSFLVFVIAGTYFTKRLPVSKKVEICNAVDFPIILLGGQNEIHEATEVDSETGENVLNLVGKLSLNESASLVRAAKLVLANDTGLMHIATAFKKKILSFWGNTVPEFGMYPYQAHPDSKIIEVKDLKCRPCSKLGFDKCPKKHFNCMNQIEVQKAVQWIKENY</sequence>
<dbReference type="InterPro" id="IPR002201">
    <property type="entry name" value="Glyco_trans_9"/>
</dbReference>
<dbReference type="Gene3D" id="3.40.50.2000">
    <property type="entry name" value="Glycogen Phosphorylase B"/>
    <property type="match status" value="2"/>
</dbReference>
<dbReference type="InterPro" id="IPR051199">
    <property type="entry name" value="LPS_LOS_Heptosyltrfase"/>
</dbReference>
<dbReference type="RefSeq" id="WP_158866904.1">
    <property type="nucleotide sequence ID" value="NZ_CP046401.1"/>
</dbReference>
<dbReference type="PANTHER" id="PTHR30160">
    <property type="entry name" value="TETRAACYLDISACCHARIDE 4'-KINASE-RELATED"/>
    <property type="match status" value="1"/>
</dbReference>
<keyword evidence="4" id="KW-1185">Reference proteome</keyword>
<reference evidence="3 4" key="1">
    <citation type="submission" date="2019-11" db="EMBL/GenBank/DDBJ databases">
        <authorList>
            <person name="Zheng R.K."/>
            <person name="Sun C.M."/>
        </authorList>
    </citation>
    <scope>NUCLEOTIDE SEQUENCE [LARGE SCALE GENOMIC DNA]</scope>
    <source>
        <strain evidence="3 4">WC007</strain>
    </source>
</reference>
<protein>
    <submittedName>
        <fullName evidence="3">Glycosyl transferase</fullName>
    </submittedName>
</protein>
<dbReference type="AlphaFoldDB" id="A0A6I6K3M0"/>
<dbReference type="PANTHER" id="PTHR30160:SF1">
    <property type="entry name" value="LIPOPOLYSACCHARIDE 1,2-N-ACETYLGLUCOSAMINETRANSFERASE-RELATED"/>
    <property type="match status" value="1"/>
</dbReference>
<evidence type="ECO:0000313" key="4">
    <source>
        <dbReference type="Proteomes" id="UP000428260"/>
    </source>
</evidence>
<dbReference type="GO" id="GO:0008713">
    <property type="term" value="F:ADP-heptose-lipopolysaccharide heptosyltransferase activity"/>
    <property type="evidence" value="ECO:0007669"/>
    <property type="project" value="TreeGrafter"/>
</dbReference>
<evidence type="ECO:0000256" key="1">
    <source>
        <dbReference type="ARBA" id="ARBA00022676"/>
    </source>
</evidence>
<gene>
    <name evidence="3" type="ORF">GM418_12945</name>
</gene>
<evidence type="ECO:0000256" key="2">
    <source>
        <dbReference type="ARBA" id="ARBA00022679"/>
    </source>
</evidence>
<name>A0A6I6K3M0_9BACT</name>